<evidence type="ECO:0000313" key="4">
    <source>
        <dbReference type="Proteomes" id="UP000000311"/>
    </source>
</evidence>
<dbReference type="PANTHER" id="PTHR23324:SF83">
    <property type="entry name" value="SEC14-LIKE PROTEIN 2"/>
    <property type="match status" value="1"/>
</dbReference>
<dbReference type="SUPFAM" id="SSF46938">
    <property type="entry name" value="CRAL/TRIO N-terminal domain"/>
    <property type="match status" value="1"/>
</dbReference>
<dbReference type="PROSITE" id="PS50191">
    <property type="entry name" value="CRAL_TRIO"/>
    <property type="match status" value="1"/>
</dbReference>
<evidence type="ECO:0000313" key="3">
    <source>
        <dbReference type="EMBL" id="EFN74196.1"/>
    </source>
</evidence>
<dbReference type="InterPro" id="IPR051064">
    <property type="entry name" value="SEC14/CRAL-TRIO_domain"/>
</dbReference>
<dbReference type="InterPro" id="IPR036865">
    <property type="entry name" value="CRAL-TRIO_dom_sf"/>
</dbReference>
<dbReference type="CDD" id="cd00170">
    <property type="entry name" value="SEC14"/>
    <property type="match status" value="1"/>
</dbReference>
<dbReference type="InterPro" id="IPR009038">
    <property type="entry name" value="GOLD_dom"/>
</dbReference>
<dbReference type="Proteomes" id="UP000000311">
    <property type="component" value="Unassembled WGS sequence"/>
</dbReference>
<dbReference type="SMART" id="SM01100">
    <property type="entry name" value="CRAL_TRIO_N"/>
    <property type="match status" value="1"/>
</dbReference>
<dbReference type="Gene3D" id="2.60.120.680">
    <property type="entry name" value="GOLD domain"/>
    <property type="match status" value="1"/>
</dbReference>
<dbReference type="FunCoup" id="E1ZXA6">
    <property type="interactions" value="186"/>
</dbReference>
<dbReference type="Pfam" id="PF03765">
    <property type="entry name" value="CRAL_TRIO_N"/>
    <property type="match status" value="1"/>
</dbReference>
<dbReference type="SUPFAM" id="SSF52087">
    <property type="entry name" value="CRAL/TRIO domain"/>
    <property type="match status" value="1"/>
</dbReference>
<dbReference type="EMBL" id="GL435030">
    <property type="protein sequence ID" value="EFN74196.1"/>
    <property type="molecule type" value="Genomic_DNA"/>
</dbReference>
<dbReference type="InterPro" id="IPR011074">
    <property type="entry name" value="CRAL/TRIO_N_dom"/>
</dbReference>
<dbReference type="OMA" id="RWQQQLF"/>
<organism evidence="4">
    <name type="scientific">Camponotus floridanus</name>
    <name type="common">Florida carpenter ant</name>
    <dbReference type="NCBI Taxonomy" id="104421"/>
    <lineage>
        <taxon>Eukaryota</taxon>
        <taxon>Metazoa</taxon>
        <taxon>Ecdysozoa</taxon>
        <taxon>Arthropoda</taxon>
        <taxon>Hexapoda</taxon>
        <taxon>Insecta</taxon>
        <taxon>Pterygota</taxon>
        <taxon>Neoptera</taxon>
        <taxon>Endopterygota</taxon>
        <taxon>Hymenoptera</taxon>
        <taxon>Apocrita</taxon>
        <taxon>Aculeata</taxon>
        <taxon>Formicoidea</taxon>
        <taxon>Formicidae</taxon>
        <taxon>Formicinae</taxon>
        <taxon>Camponotus</taxon>
    </lineage>
</organism>
<dbReference type="PANTHER" id="PTHR23324">
    <property type="entry name" value="SEC14 RELATED PROTEIN"/>
    <property type="match status" value="1"/>
</dbReference>
<sequence length="448" mass="51281">MDLLHRSVNVVDAEQFAIADPRESPKLRQLSTQKTSIPKILKPKKLIVELQAARMSTSLKLADDQRFALMKFRRSVQDVLQPHHDDHFLLRWLRARKWDPTAAEKMLRDSLNWRKHWDVDHLSDWDLPQSVKNYLPYGLCGFDKDGAPVIVIPFAGMDMYGMLHVVTQRDIVKVTVKILDHYLKLAREQSKKHGQIANQLTVIFDMEGFNLKQYIWRPAGELVLLLIQMYEANYPEILKTCFIINAPRVFAFAFSVAKKFLNEYTLSKIQIYKADPSKWQAAILKIIPKDQLPAHFGGTLCDPDGNPRLTSKICQGGKIPKEMYTNNTDKLNDDFTSVVVRKGGKLEFDISAPIKGSMLSWEFRSEGHDIKFGILKKDTTNGTQTEVIPIRKVASHQSDEIGVLTCEDPATYSIVFDNTYSLLRNKKLHYSVRILPPTKELQEMASIA</sequence>
<evidence type="ECO:0000259" key="2">
    <source>
        <dbReference type="PROSITE" id="PS50866"/>
    </source>
</evidence>
<dbReference type="STRING" id="104421.E1ZXA6"/>
<dbReference type="OrthoDB" id="1434354at2759"/>
<protein>
    <submittedName>
        <fullName evidence="3">SEC14-like protein 2</fullName>
    </submittedName>
</protein>
<evidence type="ECO:0000259" key="1">
    <source>
        <dbReference type="PROSITE" id="PS50191"/>
    </source>
</evidence>
<feature type="domain" description="CRAL-TRIO" evidence="1">
    <location>
        <begin position="127"/>
        <end position="304"/>
    </location>
</feature>
<dbReference type="InterPro" id="IPR036273">
    <property type="entry name" value="CRAL/TRIO_N_dom_sf"/>
</dbReference>
<dbReference type="Gene3D" id="3.40.525.10">
    <property type="entry name" value="CRAL-TRIO lipid binding domain"/>
    <property type="match status" value="1"/>
</dbReference>
<dbReference type="Pfam" id="PF00650">
    <property type="entry name" value="CRAL_TRIO"/>
    <property type="match status" value="1"/>
</dbReference>
<dbReference type="GO" id="GO:0005737">
    <property type="term" value="C:cytoplasm"/>
    <property type="evidence" value="ECO:0007669"/>
    <property type="project" value="TreeGrafter"/>
</dbReference>
<name>E1ZXA6_CAMFO</name>
<dbReference type="InParanoid" id="E1ZXA6"/>
<dbReference type="InterPro" id="IPR001251">
    <property type="entry name" value="CRAL-TRIO_dom"/>
</dbReference>
<dbReference type="PROSITE" id="PS50866">
    <property type="entry name" value="GOLD"/>
    <property type="match status" value="1"/>
</dbReference>
<keyword evidence="4" id="KW-1185">Reference proteome</keyword>
<proteinExistence type="predicted"/>
<gene>
    <name evidence="3" type="ORF">EAG_14108</name>
</gene>
<dbReference type="AlphaFoldDB" id="E1ZXA6"/>
<reference evidence="3 4" key="1">
    <citation type="journal article" date="2010" name="Science">
        <title>Genomic comparison of the ants Camponotus floridanus and Harpegnathos saltator.</title>
        <authorList>
            <person name="Bonasio R."/>
            <person name="Zhang G."/>
            <person name="Ye C."/>
            <person name="Mutti N.S."/>
            <person name="Fang X."/>
            <person name="Qin N."/>
            <person name="Donahue G."/>
            <person name="Yang P."/>
            <person name="Li Q."/>
            <person name="Li C."/>
            <person name="Zhang P."/>
            <person name="Huang Z."/>
            <person name="Berger S.L."/>
            <person name="Reinberg D."/>
            <person name="Wang J."/>
            <person name="Liebig J."/>
        </authorList>
    </citation>
    <scope>NUCLEOTIDE SEQUENCE [LARGE SCALE GENOMIC DNA]</scope>
    <source>
        <strain evidence="4">C129</strain>
    </source>
</reference>
<dbReference type="SMART" id="SM00516">
    <property type="entry name" value="SEC14"/>
    <property type="match status" value="1"/>
</dbReference>
<dbReference type="SUPFAM" id="SSF101576">
    <property type="entry name" value="Supernatant protein factor (SPF), C-terminal domain"/>
    <property type="match status" value="1"/>
</dbReference>
<dbReference type="InterPro" id="IPR036598">
    <property type="entry name" value="GOLD_dom_sf"/>
</dbReference>
<feature type="domain" description="GOLD" evidence="2">
    <location>
        <begin position="321"/>
        <end position="434"/>
    </location>
</feature>
<accession>E1ZXA6</accession>